<evidence type="ECO:0000313" key="1">
    <source>
        <dbReference type="EMBL" id="MPL73107.1"/>
    </source>
</evidence>
<dbReference type="PANTHER" id="PTHR36057:SF1">
    <property type="entry name" value="LIPOPROTEIN LIPID ATTACHMENT SITE-LIKE PROTEIN, PUTATIVE (DUF1223)-RELATED"/>
    <property type="match status" value="1"/>
</dbReference>
<reference evidence="1" key="1">
    <citation type="submission" date="2019-08" db="EMBL/GenBank/DDBJ databases">
        <authorList>
            <person name="Kucharzyk K."/>
            <person name="Murdoch R.W."/>
            <person name="Higgins S."/>
            <person name="Loffler F."/>
        </authorList>
    </citation>
    <scope>NUCLEOTIDE SEQUENCE</scope>
</reference>
<dbReference type="InterPro" id="IPR036249">
    <property type="entry name" value="Thioredoxin-like_sf"/>
</dbReference>
<dbReference type="AlphaFoldDB" id="A0A644U308"/>
<name>A0A644U308_9ZZZZ</name>
<organism evidence="1">
    <name type="scientific">bioreactor metagenome</name>
    <dbReference type="NCBI Taxonomy" id="1076179"/>
    <lineage>
        <taxon>unclassified sequences</taxon>
        <taxon>metagenomes</taxon>
        <taxon>ecological metagenomes</taxon>
    </lineage>
</organism>
<dbReference type="SUPFAM" id="SSF52833">
    <property type="entry name" value="Thioredoxin-like"/>
    <property type="match status" value="1"/>
</dbReference>
<gene>
    <name evidence="1" type="ORF">SDC9_18900</name>
</gene>
<dbReference type="PANTHER" id="PTHR36057">
    <property type="match status" value="1"/>
</dbReference>
<proteinExistence type="predicted"/>
<dbReference type="InterPro" id="IPR010634">
    <property type="entry name" value="DUF1223"/>
</dbReference>
<sequence>MALARAIIGTAAGGWLALTFAAVCGAQAFAQGIDMGHGPGPGPGPLGGSAAMVLADAGTAAGNGGATGSGNGTGGAAPAPGTLSGPSLIENLNQALENALGKAGVSDAMSLMARPAGPEPARGPVVVELFTSQGCSACPPADELLAKIADRADVIALSLHVDYWDYLGWEDPFAQPAFTARQKAYARAARSRTIFTPQMIVEGEQSLVAPSEAELEQMIAREHEAPDAVALSVSGSKGNYQIELRADPPLTQNAVVQIVRFAPQARVEILRGENAGMVLDYANVVTAWHAVADWDGRTPTRLTAKIDGDEPAVVIVQSATPGKSAPLPGPILAAARLN</sequence>
<dbReference type="EMBL" id="VSSQ01000070">
    <property type="protein sequence ID" value="MPL73107.1"/>
    <property type="molecule type" value="Genomic_DNA"/>
</dbReference>
<comment type="caution">
    <text evidence="1">The sequence shown here is derived from an EMBL/GenBank/DDBJ whole genome shotgun (WGS) entry which is preliminary data.</text>
</comment>
<accession>A0A644U308</accession>
<evidence type="ECO:0008006" key="2">
    <source>
        <dbReference type="Google" id="ProtNLM"/>
    </source>
</evidence>
<protein>
    <recommendedName>
        <fullName evidence="2">DUF1223 domain-containing protein</fullName>
    </recommendedName>
</protein>
<dbReference type="Pfam" id="PF06764">
    <property type="entry name" value="DUF1223"/>
    <property type="match status" value="1"/>
</dbReference>